<sequence>MNIFISELNSPMAILKTSSLIGIVGSKEFSSSTCTPYYALFGQHMVTHAQDYELLRKLDDFDSSVLEKSDRLKLIRDSIGRNIKQHLKYQPKDIICVVVPKRTK</sequence>
<keyword evidence="2" id="KW-1185">Reference proteome</keyword>
<name>A0A811UTQ7_CERCA</name>
<reference evidence="1" key="1">
    <citation type="submission" date="2020-11" db="EMBL/GenBank/DDBJ databases">
        <authorList>
            <person name="Whitehead M."/>
        </authorList>
    </citation>
    <scope>NUCLEOTIDE SEQUENCE</scope>
    <source>
        <strain evidence="1">EGII</strain>
    </source>
</reference>
<comment type="caution">
    <text evidence="1">The sequence shown here is derived from an EMBL/GenBank/DDBJ whole genome shotgun (WGS) entry which is preliminary data.</text>
</comment>
<proteinExistence type="predicted"/>
<organism evidence="1 2">
    <name type="scientific">Ceratitis capitata</name>
    <name type="common">Mediterranean fruit fly</name>
    <name type="synonym">Tephritis capitata</name>
    <dbReference type="NCBI Taxonomy" id="7213"/>
    <lineage>
        <taxon>Eukaryota</taxon>
        <taxon>Metazoa</taxon>
        <taxon>Ecdysozoa</taxon>
        <taxon>Arthropoda</taxon>
        <taxon>Hexapoda</taxon>
        <taxon>Insecta</taxon>
        <taxon>Pterygota</taxon>
        <taxon>Neoptera</taxon>
        <taxon>Endopterygota</taxon>
        <taxon>Diptera</taxon>
        <taxon>Brachycera</taxon>
        <taxon>Muscomorpha</taxon>
        <taxon>Tephritoidea</taxon>
        <taxon>Tephritidae</taxon>
        <taxon>Ceratitis</taxon>
        <taxon>Ceratitis</taxon>
    </lineage>
</organism>
<dbReference type="Proteomes" id="UP000606786">
    <property type="component" value="Unassembled WGS sequence"/>
</dbReference>
<evidence type="ECO:0000313" key="2">
    <source>
        <dbReference type="Proteomes" id="UP000606786"/>
    </source>
</evidence>
<accession>A0A811UTQ7</accession>
<protein>
    <submittedName>
        <fullName evidence="1">(Mediterranean fruit fly) hypothetical protein</fullName>
    </submittedName>
</protein>
<dbReference type="AlphaFoldDB" id="A0A811UTQ7"/>
<gene>
    <name evidence="1" type="ORF">CCAP1982_LOCUS9842</name>
</gene>
<evidence type="ECO:0000313" key="1">
    <source>
        <dbReference type="EMBL" id="CAD7001345.1"/>
    </source>
</evidence>
<dbReference type="EMBL" id="CAJHJT010000023">
    <property type="protein sequence ID" value="CAD7001345.1"/>
    <property type="molecule type" value="Genomic_DNA"/>
</dbReference>